<proteinExistence type="predicted"/>
<name>A0ACD3BF62_9AGAR</name>
<dbReference type="Proteomes" id="UP000308600">
    <property type="component" value="Unassembled WGS sequence"/>
</dbReference>
<dbReference type="EMBL" id="ML208259">
    <property type="protein sequence ID" value="TFK76674.1"/>
    <property type="molecule type" value="Genomic_DNA"/>
</dbReference>
<keyword evidence="2" id="KW-1185">Reference proteome</keyword>
<evidence type="ECO:0000313" key="2">
    <source>
        <dbReference type="Proteomes" id="UP000308600"/>
    </source>
</evidence>
<evidence type="ECO:0000313" key="1">
    <source>
        <dbReference type="EMBL" id="TFK76674.1"/>
    </source>
</evidence>
<organism evidence="1 2">
    <name type="scientific">Pluteus cervinus</name>
    <dbReference type="NCBI Taxonomy" id="181527"/>
    <lineage>
        <taxon>Eukaryota</taxon>
        <taxon>Fungi</taxon>
        <taxon>Dikarya</taxon>
        <taxon>Basidiomycota</taxon>
        <taxon>Agaricomycotina</taxon>
        <taxon>Agaricomycetes</taxon>
        <taxon>Agaricomycetidae</taxon>
        <taxon>Agaricales</taxon>
        <taxon>Pluteineae</taxon>
        <taxon>Pluteaceae</taxon>
        <taxon>Pluteus</taxon>
    </lineage>
</organism>
<sequence>MVKINSIDISPPLINSSCAWSSTLEHLEELYASPYTGGVTTRTATLDGFQEDSSHTVTFAKDSHSSCNSYGYSPHPLREYLAWVPTLMASPPPANAPHPHKPIIISIAASTPATLTTMLSSIQILRASLGDNYGARPARIAVELNTSCPNIPGISPSGYEFKRLLPLLRVLKSAFDKDETLTIGLKLPPFVVKEQFTAVIEGVRELLKPMTPTVETRRLPIPLPGRRAPVAPPAPVAPHGREKCPIAFFTCVNTLGNAMYFPDQVHFDTSDLANPPAPRDASCDPNYALPTPLGGMAGEALHPLALGNVYTFAQLLHHKGVSQPIPMLPLPLSTKKSAKSGITPPPPSEGENEFDSDDDGSGASTPSGGRSGSPSPDNSRNGQEKDDPLKDIVIIGVGGVTSHAALQRMHKAGAQVVAAATLLGKLGVKAFEVLSTPQEVNDLAEKK</sequence>
<protein>
    <submittedName>
        <fullName evidence="1">Uncharacterized protein</fullName>
    </submittedName>
</protein>
<accession>A0ACD3BF62</accession>
<gene>
    <name evidence="1" type="ORF">BDN72DRAFT_3305</name>
</gene>
<reference evidence="1 2" key="1">
    <citation type="journal article" date="2019" name="Nat. Ecol. Evol.">
        <title>Megaphylogeny resolves global patterns of mushroom evolution.</title>
        <authorList>
            <person name="Varga T."/>
            <person name="Krizsan K."/>
            <person name="Foldi C."/>
            <person name="Dima B."/>
            <person name="Sanchez-Garcia M."/>
            <person name="Sanchez-Ramirez S."/>
            <person name="Szollosi G.J."/>
            <person name="Szarkandi J.G."/>
            <person name="Papp V."/>
            <person name="Albert L."/>
            <person name="Andreopoulos W."/>
            <person name="Angelini C."/>
            <person name="Antonin V."/>
            <person name="Barry K.W."/>
            <person name="Bougher N.L."/>
            <person name="Buchanan P."/>
            <person name="Buyck B."/>
            <person name="Bense V."/>
            <person name="Catcheside P."/>
            <person name="Chovatia M."/>
            <person name="Cooper J."/>
            <person name="Damon W."/>
            <person name="Desjardin D."/>
            <person name="Finy P."/>
            <person name="Geml J."/>
            <person name="Haridas S."/>
            <person name="Hughes K."/>
            <person name="Justo A."/>
            <person name="Karasinski D."/>
            <person name="Kautmanova I."/>
            <person name="Kiss B."/>
            <person name="Kocsube S."/>
            <person name="Kotiranta H."/>
            <person name="LaButti K.M."/>
            <person name="Lechner B.E."/>
            <person name="Liimatainen K."/>
            <person name="Lipzen A."/>
            <person name="Lukacs Z."/>
            <person name="Mihaltcheva S."/>
            <person name="Morgado L.N."/>
            <person name="Niskanen T."/>
            <person name="Noordeloos M.E."/>
            <person name="Ohm R.A."/>
            <person name="Ortiz-Santana B."/>
            <person name="Ovrebo C."/>
            <person name="Racz N."/>
            <person name="Riley R."/>
            <person name="Savchenko A."/>
            <person name="Shiryaev A."/>
            <person name="Soop K."/>
            <person name="Spirin V."/>
            <person name="Szebenyi C."/>
            <person name="Tomsovsky M."/>
            <person name="Tulloss R.E."/>
            <person name="Uehling J."/>
            <person name="Grigoriev I.V."/>
            <person name="Vagvolgyi C."/>
            <person name="Papp T."/>
            <person name="Martin F.M."/>
            <person name="Miettinen O."/>
            <person name="Hibbett D.S."/>
            <person name="Nagy L.G."/>
        </authorList>
    </citation>
    <scope>NUCLEOTIDE SEQUENCE [LARGE SCALE GENOMIC DNA]</scope>
    <source>
        <strain evidence="1 2">NL-1719</strain>
    </source>
</reference>